<dbReference type="PANTHER" id="PTHR24291:SF210">
    <property type="entry name" value="CYTOCHROME P450 FAMILY 4 SUBFAMILY F MEMBER 11"/>
    <property type="match status" value="1"/>
</dbReference>
<dbReference type="GO" id="GO:0020037">
    <property type="term" value="F:heme binding"/>
    <property type="evidence" value="ECO:0007669"/>
    <property type="project" value="InterPro"/>
</dbReference>
<dbReference type="InterPro" id="IPR002403">
    <property type="entry name" value="Cyt_P450_E_grp-IV"/>
</dbReference>
<dbReference type="PANTHER" id="PTHR24291">
    <property type="entry name" value="CYTOCHROME P450 FAMILY 4"/>
    <property type="match status" value="1"/>
</dbReference>
<accession>A0A8B9N278</accession>
<proteinExistence type="inferred from homology"/>
<evidence type="ECO:0000256" key="3">
    <source>
        <dbReference type="ARBA" id="ARBA00022617"/>
    </source>
</evidence>
<feature type="binding site" description="axial binding residue" evidence="9">
    <location>
        <position position="552"/>
    </location>
    <ligand>
        <name>heme</name>
        <dbReference type="ChEBI" id="CHEBI:30413"/>
    </ligand>
    <ligandPart>
        <name>Fe</name>
        <dbReference type="ChEBI" id="CHEBI:18248"/>
    </ligandPart>
</feature>
<keyword evidence="3 9" id="KW-0349">Heme</keyword>
<keyword evidence="6 9" id="KW-0408">Iron</keyword>
<dbReference type="Ensembl" id="ENSANIT00000016856.1">
    <property type="protein sequence ID" value="ENSANIP00000016294.1"/>
    <property type="gene ID" value="ENSANIG00000011089.1"/>
</dbReference>
<dbReference type="Pfam" id="PF00067">
    <property type="entry name" value="p450"/>
    <property type="match status" value="1"/>
</dbReference>
<evidence type="ECO:0000256" key="9">
    <source>
        <dbReference type="PIRSR" id="PIRSR602403-1"/>
    </source>
</evidence>
<evidence type="ECO:0000256" key="4">
    <source>
        <dbReference type="ARBA" id="ARBA00022723"/>
    </source>
</evidence>
<keyword evidence="8 12" id="KW-0472">Membrane</keyword>
<organism evidence="13 14">
    <name type="scientific">Accipiter nisus</name>
    <name type="common">Eurasian sparrowhawk</name>
    <dbReference type="NCBI Taxonomy" id="211598"/>
    <lineage>
        <taxon>Eukaryota</taxon>
        <taxon>Metazoa</taxon>
        <taxon>Chordata</taxon>
        <taxon>Craniata</taxon>
        <taxon>Vertebrata</taxon>
        <taxon>Euteleostomi</taxon>
        <taxon>Archelosauria</taxon>
        <taxon>Archosauria</taxon>
        <taxon>Dinosauria</taxon>
        <taxon>Saurischia</taxon>
        <taxon>Theropoda</taxon>
        <taxon>Coelurosauria</taxon>
        <taxon>Aves</taxon>
        <taxon>Neognathae</taxon>
        <taxon>Neoaves</taxon>
        <taxon>Telluraves</taxon>
        <taxon>Accipitrimorphae</taxon>
        <taxon>Accipitriformes</taxon>
        <taxon>Accipitridae</taxon>
        <taxon>Accipitrinae</taxon>
        <taxon>Accipiter</taxon>
    </lineage>
</organism>
<dbReference type="PROSITE" id="PS00086">
    <property type="entry name" value="CYTOCHROME_P450"/>
    <property type="match status" value="1"/>
</dbReference>
<dbReference type="GO" id="GO:0005506">
    <property type="term" value="F:iron ion binding"/>
    <property type="evidence" value="ECO:0007669"/>
    <property type="project" value="InterPro"/>
</dbReference>
<dbReference type="Proteomes" id="UP000694541">
    <property type="component" value="Unplaced"/>
</dbReference>
<dbReference type="PRINTS" id="PR00385">
    <property type="entry name" value="P450"/>
</dbReference>
<feature type="region of interest" description="Disordered" evidence="11">
    <location>
        <begin position="1"/>
        <end position="83"/>
    </location>
</feature>
<keyword evidence="12" id="KW-1133">Transmembrane helix</keyword>
<comment type="cofactor">
    <cofactor evidence="9">
        <name>heme</name>
        <dbReference type="ChEBI" id="CHEBI:30413"/>
    </cofactor>
</comment>
<evidence type="ECO:0000256" key="10">
    <source>
        <dbReference type="RuleBase" id="RU000461"/>
    </source>
</evidence>
<sequence length="608" mass="68551">MPPRVGGRCHQDTRQGMKPPGHAWGDDATRTHVRGRCHQDTHYDESHPDAQDDTSAQGHVTTRCRAPPAPPLPPARPSPCPQGAGTMAAVTWALGPLGGVAIVTLLLALLLGWLWDTAGTVTRFRATCHQLRRFPRPPWRNWLLGHTGLGKSTEEGLQHVDELVAQYRHGCLWWISPWMPILRLFHPDTLRPILLASAFIAPKDQLFYGFLKPWLGDGLLLSHGQKWARHRRLLTPAFHWDILKSYVGAFNHSTHVMHAKWRAAAQAAGGQVGLEVLEQLSLLTLDTLQKCIFSHESHCQEQPSEYIKAIVELSTLVVKRHHRLLHHSTWLYRLSADGRRFARACATVHSFTAAVVQRRRQALDRLGRQAWLENHQGRSMDFIDLLLLAKDEDGNTLSDEDIAAEADTFMFEGHDTTASGLAWLLYNLACHPHYQERCRQEVRELLKGRDAEEIKWEDLSHLPFTTMCIKESLRLHPPVTAVSRRCTKDIALRDGRVIPKGIICLMSIYGTHHNPDIWPEPQVFNPLRFSPENSKGRSPLAFIPFSAGPRNCIGQSFAMAELKVVAALTVARFAIKLDAGRPPRRKPELILRTEDGLWLLLEPLPEVA</sequence>
<keyword evidence="12" id="KW-0812">Transmembrane</keyword>
<dbReference type="InterPro" id="IPR036396">
    <property type="entry name" value="Cyt_P450_sf"/>
</dbReference>
<dbReference type="GO" id="GO:0004497">
    <property type="term" value="F:monooxygenase activity"/>
    <property type="evidence" value="ECO:0007669"/>
    <property type="project" value="UniProtKB-KW"/>
</dbReference>
<dbReference type="InterPro" id="IPR050196">
    <property type="entry name" value="Cytochrome_P450_Monoox"/>
</dbReference>
<dbReference type="AlphaFoldDB" id="A0A8B9N278"/>
<dbReference type="PRINTS" id="PR00465">
    <property type="entry name" value="EP450IV"/>
</dbReference>
<dbReference type="GO" id="GO:0016705">
    <property type="term" value="F:oxidoreductase activity, acting on paired donors, with incorporation or reduction of molecular oxygen"/>
    <property type="evidence" value="ECO:0007669"/>
    <property type="project" value="InterPro"/>
</dbReference>
<dbReference type="FunFam" id="1.10.630.10:FF:000005">
    <property type="entry name" value="cytochrome P450 4F22 isoform X2"/>
    <property type="match status" value="1"/>
</dbReference>
<keyword evidence="14" id="KW-1185">Reference proteome</keyword>
<evidence type="ECO:0000256" key="8">
    <source>
        <dbReference type="ARBA" id="ARBA00023136"/>
    </source>
</evidence>
<keyword evidence="4 9" id="KW-0479">Metal-binding</keyword>
<evidence type="ECO:0000256" key="2">
    <source>
        <dbReference type="ARBA" id="ARBA00010617"/>
    </source>
</evidence>
<comment type="similarity">
    <text evidence="2 10">Belongs to the cytochrome P450 family.</text>
</comment>
<feature type="compositionally biased region" description="Pro residues" evidence="11">
    <location>
        <begin position="67"/>
        <end position="80"/>
    </location>
</feature>
<evidence type="ECO:0000256" key="7">
    <source>
        <dbReference type="ARBA" id="ARBA00023033"/>
    </source>
</evidence>
<feature type="transmembrane region" description="Helical" evidence="12">
    <location>
        <begin position="92"/>
        <end position="115"/>
    </location>
</feature>
<dbReference type="InterPro" id="IPR001128">
    <property type="entry name" value="Cyt_P450"/>
</dbReference>
<dbReference type="InterPro" id="IPR017972">
    <property type="entry name" value="Cyt_P450_CS"/>
</dbReference>
<evidence type="ECO:0000256" key="11">
    <source>
        <dbReference type="SAM" id="MobiDB-lite"/>
    </source>
</evidence>
<dbReference type="SUPFAM" id="SSF48264">
    <property type="entry name" value="Cytochrome P450"/>
    <property type="match status" value="1"/>
</dbReference>
<evidence type="ECO:0000313" key="13">
    <source>
        <dbReference type="Ensembl" id="ENSANIP00000016294.1"/>
    </source>
</evidence>
<dbReference type="Gene3D" id="1.10.630.10">
    <property type="entry name" value="Cytochrome P450"/>
    <property type="match status" value="1"/>
</dbReference>
<reference evidence="13" key="1">
    <citation type="submission" date="2025-08" db="UniProtKB">
        <authorList>
            <consortium name="Ensembl"/>
        </authorList>
    </citation>
    <scope>IDENTIFICATION</scope>
</reference>
<evidence type="ECO:0000256" key="5">
    <source>
        <dbReference type="ARBA" id="ARBA00022824"/>
    </source>
</evidence>
<dbReference type="GO" id="GO:0005789">
    <property type="term" value="C:endoplasmic reticulum membrane"/>
    <property type="evidence" value="ECO:0007669"/>
    <property type="project" value="UniProtKB-SubCell"/>
</dbReference>
<feature type="compositionally biased region" description="Basic and acidic residues" evidence="11">
    <location>
        <begin position="37"/>
        <end position="50"/>
    </location>
</feature>
<keyword evidence="5" id="KW-0256">Endoplasmic reticulum</keyword>
<keyword evidence="10" id="KW-0560">Oxidoreductase</keyword>
<evidence type="ECO:0000256" key="6">
    <source>
        <dbReference type="ARBA" id="ARBA00023004"/>
    </source>
</evidence>
<protein>
    <submittedName>
        <fullName evidence="13">Cytochrome P450 family 4 subfamily F member 8</fullName>
    </submittedName>
</protein>
<evidence type="ECO:0000256" key="1">
    <source>
        <dbReference type="ARBA" id="ARBA00004586"/>
    </source>
</evidence>
<comment type="subcellular location">
    <subcellularLocation>
        <location evidence="1">Endoplasmic reticulum membrane</location>
    </subcellularLocation>
</comment>
<evidence type="ECO:0000256" key="12">
    <source>
        <dbReference type="SAM" id="Phobius"/>
    </source>
</evidence>
<reference evidence="13" key="2">
    <citation type="submission" date="2025-09" db="UniProtKB">
        <authorList>
            <consortium name="Ensembl"/>
        </authorList>
    </citation>
    <scope>IDENTIFICATION</scope>
</reference>
<evidence type="ECO:0000313" key="14">
    <source>
        <dbReference type="Proteomes" id="UP000694541"/>
    </source>
</evidence>
<keyword evidence="7 10" id="KW-0503">Monooxygenase</keyword>
<name>A0A8B9N278_9AVES</name>